<feature type="compositionally biased region" description="Gly residues" evidence="10">
    <location>
        <begin position="342"/>
        <end position="373"/>
    </location>
</feature>
<comment type="caution">
    <text evidence="12">The sequence shown here is derived from an EMBL/GenBank/DDBJ whole genome shotgun (WGS) entry which is preliminary data.</text>
</comment>
<sequence length="421" mass="46300">MGDTATAMRDPAFYRWHKYVDDIFARYKASLQPYTQQQLLWEGTQVTGVSVQTPNNPANILSTHWTQSDIDLSRGMDFGRSAETGGAVWARSTHLNHERFTYQISVTSNAAEQVRGTVRIFLAPRNNQRGERLSFRDQRQLFFELDRFSTNLQPGNNTITRNSQDSTLTIPWNETFRDLENLPQDARNITGAQAVCGCGWPDHMLLPRGSATGCVFDLFVMVTNGAEDAVARNATQSEAQRQGCKDAFVYCGILDELYPDRKAMGFPFDRNATVPNTSTPIATLEQFIPANSNMFTTQVTIRHSDRITLRGNGAPPGMGRIDAEGNVITAPAPSPSNSTGRPGRGPGGQAPGQGGQRPGPGQGGQRPGQGGQRPGRPARPQQGSNQPIVFGDESPPPARRGSRRQRDFDETGRISPEYFDE</sequence>
<comment type="cofactor">
    <cofactor evidence="1">
        <name>Cu(2+)</name>
        <dbReference type="ChEBI" id="CHEBI:29036"/>
    </cofactor>
</comment>
<evidence type="ECO:0000256" key="5">
    <source>
        <dbReference type="ARBA" id="ARBA00022723"/>
    </source>
</evidence>
<keyword evidence="9" id="KW-1015">Disulfide bond</keyword>
<keyword evidence="7" id="KW-0186">Copper</keyword>
<evidence type="ECO:0000256" key="4">
    <source>
        <dbReference type="ARBA" id="ARBA00022525"/>
    </source>
</evidence>
<dbReference type="PROSITE" id="PS00210">
    <property type="entry name" value="HEMOCYANIN_2"/>
    <property type="match status" value="1"/>
</dbReference>
<proteinExistence type="inferred from homology"/>
<dbReference type="Pfam" id="PF03723">
    <property type="entry name" value="Hemocyanin_C"/>
    <property type="match status" value="1"/>
</dbReference>
<feature type="domain" description="Tyrosinase copper-binding" evidence="11">
    <location>
        <begin position="10"/>
        <end position="21"/>
    </location>
</feature>
<organism evidence="12 13">
    <name type="scientific">Allacma fusca</name>
    <dbReference type="NCBI Taxonomy" id="39272"/>
    <lineage>
        <taxon>Eukaryota</taxon>
        <taxon>Metazoa</taxon>
        <taxon>Ecdysozoa</taxon>
        <taxon>Arthropoda</taxon>
        <taxon>Hexapoda</taxon>
        <taxon>Collembola</taxon>
        <taxon>Symphypleona</taxon>
        <taxon>Sminthuridae</taxon>
        <taxon>Allacma</taxon>
    </lineage>
</organism>
<evidence type="ECO:0000256" key="7">
    <source>
        <dbReference type="ARBA" id="ARBA00023008"/>
    </source>
</evidence>
<dbReference type="FunFam" id="2.60.40.1520:FF:000001">
    <property type="entry name" value="Hemocyanin subunit 2"/>
    <property type="match status" value="1"/>
</dbReference>
<dbReference type="GO" id="GO:0006582">
    <property type="term" value="P:melanin metabolic process"/>
    <property type="evidence" value="ECO:0007669"/>
    <property type="project" value="UniProtKB-ARBA"/>
</dbReference>
<evidence type="ECO:0000256" key="1">
    <source>
        <dbReference type="ARBA" id="ARBA00001973"/>
    </source>
</evidence>
<dbReference type="PROSITE" id="PS00498">
    <property type="entry name" value="TYROSINASE_2"/>
    <property type="match status" value="1"/>
</dbReference>
<gene>
    <name evidence="12" type="ORF">AFUS01_LOCUS16134</name>
</gene>
<keyword evidence="8" id="KW-0503">Monooxygenase</keyword>
<evidence type="ECO:0000256" key="6">
    <source>
        <dbReference type="ARBA" id="ARBA00023002"/>
    </source>
</evidence>
<dbReference type="PANTHER" id="PTHR11511:SF4">
    <property type="entry name" value="PHENOLOXIDASE 2-RELATED"/>
    <property type="match status" value="1"/>
</dbReference>
<dbReference type="PANTHER" id="PTHR11511">
    <property type="entry name" value="LARVAL STORAGE PROTEIN/PHENOLOXIDASE"/>
    <property type="match status" value="1"/>
</dbReference>
<evidence type="ECO:0000256" key="10">
    <source>
        <dbReference type="SAM" id="MobiDB-lite"/>
    </source>
</evidence>
<dbReference type="AlphaFoldDB" id="A0A8J2JTS4"/>
<evidence type="ECO:0000313" key="13">
    <source>
        <dbReference type="Proteomes" id="UP000708208"/>
    </source>
</evidence>
<keyword evidence="4" id="KW-0964">Secreted</keyword>
<accession>A0A8J2JTS4</accession>
<keyword evidence="6" id="KW-0560">Oxidoreductase</keyword>
<dbReference type="InterPro" id="IPR000896">
    <property type="entry name" value="Hemocyanin/hexamerin_mid_dom"/>
</dbReference>
<evidence type="ECO:0000256" key="8">
    <source>
        <dbReference type="ARBA" id="ARBA00023033"/>
    </source>
</evidence>
<dbReference type="InterPro" id="IPR002227">
    <property type="entry name" value="Tyrosinase_Cu-bd"/>
</dbReference>
<comment type="subcellular location">
    <subcellularLocation>
        <location evidence="2">Secreted</location>
    </subcellularLocation>
</comment>
<evidence type="ECO:0000256" key="9">
    <source>
        <dbReference type="ARBA" id="ARBA00023157"/>
    </source>
</evidence>
<name>A0A8J2JTS4_9HEXA</name>
<feature type="compositionally biased region" description="Low complexity" evidence="10">
    <location>
        <begin position="374"/>
        <end position="383"/>
    </location>
</feature>
<dbReference type="Proteomes" id="UP000708208">
    <property type="component" value="Unassembled WGS sequence"/>
</dbReference>
<dbReference type="InterPro" id="IPR013788">
    <property type="entry name" value="Hemocyanin/hexamerin"/>
</dbReference>
<keyword evidence="13" id="KW-1185">Reference proteome</keyword>
<evidence type="ECO:0000256" key="2">
    <source>
        <dbReference type="ARBA" id="ARBA00004613"/>
    </source>
</evidence>
<feature type="region of interest" description="Disordered" evidence="10">
    <location>
        <begin position="306"/>
        <end position="421"/>
    </location>
</feature>
<comment type="similarity">
    <text evidence="3">Belongs to the tyrosinase family.</text>
</comment>
<dbReference type="GO" id="GO:0046872">
    <property type="term" value="F:metal ion binding"/>
    <property type="evidence" value="ECO:0007669"/>
    <property type="project" value="UniProtKB-KW"/>
</dbReference>
<evidence type="ECO:0000256" key="3">
    <source>
        <dbReference type="ARBA" id="ARBA00009928"/>
    </source>
</evidence>
<evidence type="ECO:0000259" key="11">
    <source>
        <dbReference type="PROSITE" id="PS00498"/>
    </source>
</evidence>
<dbReference type="Pfam" id="PF00372">
    <property type="entry name" value="Hemocyanin_M"/>
    <property type="match status" value="1"/>
</dbReference>
<reference evidence="12" key="1">
    <citation type="submission" date="2021-06" db="EMBL/GenBank/DDBJ databases">
        <authorList>
            <person name="Hodson N. C."/>
            <person name="Mongue J. A."/>
            <person name="Jaron S. K."/>
        </authorList>
    </citation>
    <scope>NUCLEOTIDE SEQUENCE</scope>
</reference>
<protein>
    <recommendedName>
        <fullName evidence="11">Tyrosinase copper-binding domain-containing protein</fullName>
    </recommendedName>
</protein>
<dbReference type="GO" id="GO:0005576">
    <property type="term" value="C:extracellular region"/>
    <property type="evidence" value="ECO:0007669"/>
    <property type="project" value="UniProtKB-SubCell"/>
</dbReference>
<evidence type="ECO:0000313" key="12">
    <source>
        <dbReference type="EMBL" id="CAG7727283.1"/>
    </source>
</evidence>
<dbReference type="OrthoDB" id="8119704at2759"/>
<dbReference type="EMBL" id="CAJVCH010146412">
    <property type="protein sequence ID" value="CAG7727283.1"/>
    <property type="molecule type" value="Genomic_DNA"/>
</dbReference>
<dbReference type="InterPro" id="IPR005203">
    <property type="entry name" value="Hemocyanin_C"/>
</dbReference>
<keyword evidence="5" id="KW-0479">Metal-binding</keyword>
<dbReference type="GO" id="GO:0004503">
    <property type="term" value="F:tyrosinase activity"/>
    <property type="evidence" value="ECO:0007669"/>
    <property type="project" value="UniProtKB-ARBA"/>
</dbReference>